<accession>A0ABV3RAW3</accession>
<evidence type="ECO:0008006" key="3">
    <source>
        <dbReference type="Google" id="ProtNLM"/>
    </source>
</evidence>
<protein>
    <recommendedName>
        <fullName evidence="3">ASCH domain-containing protein</fullName>
    </recommendedName>
</protein>
<dbReference type="SUPFAM" id="SSF88697">
    <property type="entry name" value="PUA domain-like"/>
    <property type="match status" value="1"/>
</dbReference>
<dbReference type="InterPro" id="IPR015947">
    <property type="entry name" value="PUA-like_sf"/>
</dbReference>
<organism evidence="1 2">
    <name type="scientific">Novosphingobium rhizovicinum</name>
    <dbReference type="NCBI Taxonomy" id="3228928"/>
    <lineage>
        <taxon>Bacteria</taxon>
        <taxon>Pseudomonadati</taxon>
        <taxon>Pseudomonadota</taxon>
        <taxon>Alphaproteobacteria</taxon>
        <taxon>Sphingomonadales</taxon>
        <taxon>Sphingomonadaceae</taxon>
        <taxon>Novosphingobium</taxon>
    </lineage>
</organism>
<evidence type="ECO:0000313" key="2">
    <source>
        <dbReference type="Proteomes" id="UP001556118"/>
    </source>
</evidence>
<proteinExistence type="predicted"/>
<keyword evidence="2" id="KW-1185">Reference proteome</keyword>
<gene>
    <name evidence="1" type="ORF">ABUH87_08225</name>
</gene>
<evidence type="ECO:0000313" key="1">
    <source>
        <dbReference type="EMBL" id="MEW9855165.1"/>
    </source>
</evidence>
<dbReference type="Gene3D" id="2.30.130.30">
    <property type="entry name" value="Hypothetical protein"/>
    <property type="match status" value="1"/>
</dbReference>
<sequence>MPLSSDPFAWFSSGKKTWELRKRGRQYTCSHVRRGRDVELRRGYTDAESALWGEIIEVLEADSIEAFFKCVHWHAVLPESGSLDEAIADARRILNIEKGQDAPVLGFKVELARP</sequence>
<dbReference type="EMBL" id="JBFNXR010000022">
    <property type="protein sequence ID" value="MEW9855165.1"/>
    <property type="molecule type" value="Genomic_DNA"/>
</dbReference>
<dbReference type="RefSeq" id="WP_367772387.1">
    <property type="nucleotide sequence ID" value="NZ_JBFNXR010000022.1"/>
</dbReference>
<name>A0ABV3RAW3_9SPHN</name>
<reference evidence="1 2" key="1">
    <citation type="submission" date="2024-06" db="EMBL/GenBank/DDBJ databases">
        <title>Novosphingobium rhizovicinus M1R2S20.</title>
        <authorList>
            <person name="Sun J.-Q."/>
        </authorList>
    </citation>
    <scope>NUCLEOTIDE SEQUENCE [LARGE SCALE GENOMIC DNA]</scope>
    <source>
        <strain evidence="1 2">M1R2S20</strain>
    </source>
</reference>
<comment type="caution">
    <text evidence="1">The sequence shown here is derived from an EMBL/GenBank/DDBJ whole genome shotgun (WGS) entry which is preliminary data.</text>
</comment>
<dbReference type="Proteomes" id="UP001556118">
    <property type="component" value="Unassembled WGS sequence"/>
</dbReference>